<reference evidence="6" key="2">
    <citation type="submission" date="2022-06" db="UniProtKB">
        <authorList>
            <consortium name="EnsemblMetazoa"/>
        </authorList>
    </citation>
    <scope>IDENTIFICATION</scope>
</reference>
<keyword evidence="7" id="KW-1185">Reference proteome</keyword>
<name>A0A8R2JPW8_ACYPI</name>
<dbReference type="InterPro" id="IPR017907">
    <property type="entry name" value="Znf_RING_CS"/>
</dbReference>
<evidence type="ECO:0000256" key="4">
    <source>
        <dbReference type="PROSITE-ProRule" id="PRU00024"/>
    </source>
</evidence>
<dbReference type="GeneID" id="100168934"/>
<dbReference type="RefSeq" id="XP_029343665.1">
    <property type="nucleotide sequence ID" value="XM_029487805.1"/>
</dbReference>
<dbReference type="Pfam" id="PF22586">
    <property type="entry name" value="ANCHR-like_BBOX"/>
    <property type="match status" value="1"/>
</dbReference>
<dbReference type="InterPro" id="IPR047153">
    <property type="entry name" value="TRIM45/56/19-like"/>
</dbReference>
<sequence>MLLVCGHDMCRHCIKYLYKKNKQVICKVCQADCMIKCDDEISNIPIHYFIVGKVWYSTYKRQRKIYQDISNIRMTTFPSKSSIKTKENCQNCQNCQKYAAIFCEQCDEAYCADCSQEIHMENHIMSQHDLNKLDISHLELLQASKCDLHLKINDFICITCETELCPVCAVENHRHHDVHHLEKYNISQAQRLNEYSLKGDILLNRLKHYRDKFNEKVQKHRCSNFKKNKNEQNKKDISTYVSSVIGTLQCLEQRFFSMIDQAEQSSSKSMTHVVGQLNSFVDDLQSKLNLLNVLLKTNNYSSIAMLDHIAGIERMLDTTYYLAKKNKAKSSITFDENIYATVQRSVLFDIDTSDRYVLGCSPDLLPEYTLSATIGLNSDDNNGKRNSTLSLLCQQINHG</sequence>
<evidence type="ECO:0000256" key="3">
    <source>
        <dbReference type="ARBA" id="ARBA00022833"/>
    </source>
</evidence>
<evidence type="ECO:0000259" key="5">
    <source>
        <dbReference type="PROSITE" id="PS50119"/>
    </source>
</evidence>
<evidence type="ECO:0000256" key="1">
    <source>
        <dbReference type="ARBA" id="ARBA00022723"/>
    </source>
</evidence>
<reference evidence="7" key="1">
    <citation type="submission" date="2010-06" db="EMBL/GenBank/DDBJ databases">
        <authorList>
            <person name="Jiang H."/>
            <person name="Abraham K."/>
            <person name="Ali S."/>
            <person name="Alsbrooks S.L."/>
            <person name="Anim B.N."/>
            <person name="Anosike U.S."/>
            <person name="Attaway T."/>
            <person name="Bandaranaike D.P."/>
            <person name="Battles P.K."/>
            <person name="Bell S.N."/>
            <person name="Bell A.V."/>
            <person name="Beltran B."/>
            <person name="Bickham C."/>
            <person name="Bustamante Y."/>
            <person name="Caleb T."/>
            <person name="Canada A."/>
            <person name="Cardenas V."/>
            <person name="Carter K."/>
            <person name="Chacko J."/>
            <person name="Chandrabose M.N."/>
            <person name="Chavez D."/>
            <person name="Chavez A."/>
            <person name="Chen L."/>
            <person name="Chu H.-S."/>
            <person name="Claassen K.J."/>
            <person name="Cockrell R."/>
            <person name="Collins M."/>
            <person name="Cooper J.A."/>
            <person name="Cree A."/>
            <person name="Curry S.M."/>
            <person name="Da Y."/>
            <person name="Dao M.D."/>
            <person name="Das B."/>
            <person name="Davila M.-L."/>
            <person name="Davy-Carroll L."/>
            <person name="Denson S."/>
            <person name="Dinh H."/>
            <person name="Ebong V.E."/>
            <person name="Edwards J.R."/>
            <person name="Egan A."/>
            <person name="El-Daye J."/>
            <person name="Escobedo L."/>
            <person name="Fernandez S."/>
            <person name="Fernando P.R."/>
            <person name="Flagg N."/>
            <person name="Forbes L.D."/>
            <person name="Fowler R.G."/>
            <person name="Fu Q."/>
            <person name="Gabisi R.A."/>
            <person name="Ganer J."/>
            <person name="Garbino Pronczuk A."/>
            <person name="Garcia R.M."/>
            <person name="Garner T."/>
            <person name="Garrett T.E."/>
            <person name="Gonzalez D.A."/>
            <person name="Hamid H."/>
            <person name="Hawkins E.S."/>
            <person name="Hirani K."/>
            <person name="Hogues M.E."/>
            <person name="Hollins B."/>
            <person name="Hsiao C.-H."/>
            <person name="Jabil R."/>
            <person name="James M.L."/>
            <person name="Jhangiani S.N."/>
            <person name="Johnson B."/>
            <person name="Johnson Q."/>
            <person name="Joshi V."/>
            <person name="Kalu J.B."/>
            <person name="Kam C."/>
            <person name="Kashfia A."/>
            <person name="Keebler J."/>
            <person name="Kisamo H."/>
            <person name="Kovar C.L."/>
            <person name="Lago L.A."/>
            <person name="Lai C.-Y."/>
            <person name="Laidlaw J."/>
            <person name="Lara F."/>
            <person name="Le T.-K."/>
            <person name="Lee S.L."/>
            <person name="Legall F.H."/>
            <person name="Lemon S.J."/>
            <person name="Lewis L.R."/>
            <person name="Li B."/>
            <person name="Liu Y."/>
            <person name="Liu Y.-S."/>
            <person name="Lopez J."/>
            <person name="Lozado R.J."/>
            <person name="Lu J."/>
            <person name="Madu R.C."/>
            <person name="Maheshwari M."/>
            <person name="Maheshwari R."/>
            <person name="Malloy K."/>
            <person name="Martinez E."/>
            <person name="Mathew T."/>
            <person name="Mercado I.C."/>
            <person name="Mercado C."/>
            <person name="Meyer B."/>
            <person name="Montgomery K."/>
            <person name="Morgan M.B."/>
            <person name="Munidasa M."/>
            <person name="Nazareth L.V."/>
            <person name="Nelson J."/>
            <person name="Ng B.M."/>
            <person name="Nguyen N.B."/>
            <person name="Nguyen P.Q."/>
            <person name="Nguyen T."/>
            <person name="Obregon M."/>
            <person name="Okwuonu G.O."/>
            <person name="Onwere C.G."/>
            <person name="Orozco G."/>
            <person name="Parra A."/>
            <person name="Patel S."/>
            <person name="Patil S."/>
            <person name="Perez A."/>
            <person name="Perez Y."/>
            <person name="Pham C."/>
            <person name="Primus E.L."/>
            <person name="Pu L.-L."/>
            <person name="Puazo M."/>
            <person name="Qin X."/>
            <person name="Quiroz J.B."/>
            <person name="Reese J."/>
            <person name="Richards S."/>
            <person name="Rives C.M."/>
            <person name="Robberts R."/>
            <person name="Ruiz S.J."/>
            <person name="Ruiz M.J."/>
            <person name="Santibanez J."/>
            <person name="Schneider B.W."/>
            <person name="Sisson I."/>
            <person name="Smith M."/>
            <person name="Sodergren E."/>
            <person name="Song X.-Z."/>
            <person name="Song B.B."/>
            <person name="Summersgill H."/>
            <person name="Thelus R."/>
            <person name="Thornton R.D."/>
            <person name="Trejos Z.Y."/>
            <person name="Usmani K."/>
            <person name="Vattathil S."/>
            <person name="Villasana D."/>
            <person name="Walker D.L."/>
            <person name="Wang S."/>
            <person name="Wang K."/>
            <person name="White C.S."/>
            <person name="Williams A.C."/>
            <person name="Williamson J."/>
            <person name="Wilson K."/>
            <person name="Woghiren I.O."/>
            <person name="Woodworth J.R."/>
            <person name="Worley K.C."/>
            <person name="Wright R.A."/>
            <person name="Wu W."/>
            <person name="Young L."/>
            <person name="Zhang L."/>
            <person name="Zhang J."/>
            <person name="Zhu Y."/>
            <person name="Muzny D.M."/>
            <person name="Weinstock G."/>
            <person name="Gibbs R.A."/>
        </authorList>
    </citation>
    <scope>NUCLEOTIDE SEQUENCE [LARGE SCALE GENOMIC DNA]</scope>
    <source>
        <strain evidence="7">LSR1</strain>
    </source>
</reference>
<dbReference type="AlphaFoldDB" id="A0A8R2JPW8"/>
<dbReference type="PANTHER" id="PTHR25462">
    <property type="entry name" value="BONUS, ISOFORM C-RELATED"/>
    <property type="match status" value="1"/>
</dbReference>
<proteinExistence type="predicted"/>
<accession>A0A8R2JPW8</accession>
<evidence type="ECO:0000313" key="7">
    <source>
        <dbReference type="Proteomes" id="UP000007819"/>
    </source>
</evidence>
<dbReference type="GO" id="GO:0061630">
    <property type="term" value="F:ubiquitin protein ligase activity"/>
    <property type="evidence" value="ECO:0007669"/>
    <property type="project" value="TreeGrafter"/>
</dbReference>
<organism evidence="6 7">
    <name type="scientific">Acyrthosiphon pisum</name>
    <name type="common">Pea aphid</name>
    <dbReference type="NCBI Taxonomy" id="7029"/>
    <lineage>
        <taxon>Eukaryota</taxon>
        <taxon>Metazoa</taxon>
        <taxon>Ecdysozoa</taxon>
        <taxon>Arthropoda</taxon>
        <taxon>Hexapoda</taxon>
        <taxon>Insecta</taxon>
        <taxon>Pterygota</taxon>
        <taxon>Neoptera</taxon>
        <taxon>Paraneoptera</taxon>
        <taxon>Hemiptera</taxon>
        <taxon>Sternorrhyncha</taxon>
        <taxon>Aphidomorpha</taxon>
        <taxon>Aphidoidea</taxon>
        <taxon>Aphididae</taxon>
        <taxon>Macrosiphini</taxon>
        <taxon>Acyrthosiphon</taxon>
    </lineage>
</organism>
<dbReference type="Proteomes" id="UP000007819">
    <property type="component" value="Chromosome A1"/>
</dbReference>
<keyword evidence="2 4" id="KW-0863">Zinc-finger</keyword>
<dbReference type="InterPro" id="IPR000315">
    <property type="entry name" value="Znf_B-box"/>
</dbReference>
<dbReference type="PROSITE" id="PS00518">
    <property type="entry name" value="ZF_RING_1"/>
    <property type="match status" value="1"/>
</dbReference>
<dbReference type="OrthoDB" id="5800423at2759"/>
<keyword evidence="1" id="KW-0479">Metal-binding</keyword>
<evidence type="ECO:0000313" key="6">
    <source>
        <dbReference type="EnsemblMetazoa" id="XP_029343665.1"/>
    </source>
</evidence>
<dbReference type="Gene3D" id="3.30.160.60">
    <property type="entry name" value="Classic Zinc Finger"/>
    <property type="match status" value="1"/>
</dbReference>
<evidence type="ECO:0000256" key="2">
    <source>
        <dbReference type="ARBA" id="ARBA00022771"/>
    </source>
</evidence>
<protein>
    <recommendedName>
        <fullName evidence="5">B box-type domain-containing protein</fullName>
    </recommendedName>
</protein>
<dbReference type="PROSITE" id="PS50119">
    <property type="entry name" value="ZF_BBOX"/>
    <property type="match status" value="1"/>
</dbReference>
<feature type="domain" description="B box-type" evidence="5">
    <location>
        <begin position="84"/>
        <end position="133"/>
    </location>
</feature>
<dbReference type="GO" id="GO:0008270">
    <property type="term" value="F:zinc ion binding"/>
    <property type="evidence" value="ECO:0007669"/>
    <property type="project" value="UniProtKB-KW"/>
</dbReference>
<keyword evidence="3" id="KW-0862">Zinc</keyword>
<dbReference type="SUPFAM" id="SSF57845">
    <property type="entry name" value="B-box zinc-binding domain"/>
    <property type="match status" value="1"/>
</dbReference>
<dbReference type="EnsemblMetazoa" id="XM_029487805.1">
    <property type="protein sequence ID" value="XP_029343665.1"/>
    <property type="gene ID" value="LOC100168934"/>
</dbReference>
<dbReference type="PANTHER" id="PTHR25462:SF306">
    <property type="entry name" value="TRIPARTITE MOTIF CONTAINING 9"/>
    <property type="match status" value="1"/>
</dbReference>